<evidence type="ECO:0000256" key="3">
    <source>
        <dbReference type="ARBA" id="ARBA00004418"/>
    </source>
</evidence>
<dbReference type="Gene3D" id="3.60.15.10">
    <property type="entry name" value="Ribonuclease Z/Hydroxyacylglutathione hydrolase-like"/>
    <property type="match status" value="1"/>
</dbReference>
<evidence type="ECO:0000313" key="13">
    <source>
        <dbReference type="EMBL" id="MFE8700446.1"/>
    </source>
</evidence>
<keyword evidence="11" id="KW-0046">Antibiotic resistance</keyword>
<name>A0ABW6K8B7_9BACI</name>
<dbReference type="Pfam" id="PF00753">
    <property type="entry name" value="Lactamase_B"/>
    <property type="match status" value="1"/>
</dbReference>
<accession>A0ABW6K8B7</accession>
<evidence type="ECO:0000256" key="7">
    <source>
        <dbReference type="ARBA" id="ARBA00022729"/>
    </source>
</evidence>
<dbReference type="InterPro" id="IPR001279">
    <property type="entry name" value="Metallo-B-lactamas"/>
</dbReference>
<evidence type="ECO:0000256" key="4">
    <source>
        <dbReference type="ARBA" id="ARBA00005250"/>
    </source>
</evidence>
<comment type="caution">
    <text evidence="13">The sequence shown here is derived from an EMBL/GenBank/DDBJ whole genome shotgun (WGS) entry which is preliminary data.</text>
</comment>
<gene>
    <name evidence="13" type="ORF">ACFYKX_07465</name>
</gene>
<evidence type="ECO:0000256" key="10">
    <source>
        <dbReference type="ARBA" id="ARBA00022833"/>
    </source>
</evidence>
<dbReference type="PANTHER" id="PTHR42951:SF14">
    <property type="entry name" value="METALLO-BETA-LACTAMASE SUPERFAMILY PROTEIN"/>
    <property type="match status" value="1"/>
</dbReference>
<dbReference type="Proteomes" id="UP001601059">
    <property type="component" value="Unassembled WGS sequence"/>
</dbReference>
<evidence type="ECO:0000256" key="5">
    <source>
        <dbReference type="ARBA" id="ARBA00012865"/>
    </source>
</evidence>
<feature type="domain" description="Metallo-beta-lactamase" evidence="12">
    <location>
        <begin position="17"/>
        <end position="205"/>
    </location>
</feature>
<dbReference type="SUPFAM" id="SSF56281">
    <property type="entry name" value="Metallo-hydrolase/oxidoreductase"/>
    <property type="match status" value="1"/>
</dbReference>
<evidence type="ECO:0000256" key="2">
    <source>
        <dbReference type="ARBA" id="ARBA00001947"/>
    </source>
</evidence>
<comment type="similarity">
    <text evidence="4">Belongs to the metallo-beta-lactamase superfamily. Class-B beta-lactamase family.</text>
</comment>
<evidence type="ECO:0000256" key="11">
    <source>
        <dbReference type="ARBA" id="ARBA00023251"/>
    </source>
</evidence>
<sequence length="298" mass="33500">MKLLRIKGDCYYFQGAVNIGYILKDGQGLLIDTGLEASTTKKIVKQLKNENLPLNYLIITHGHADHYGGAAYLHKNEGIKIFAPKLEAAILENPILEPLYLFHGANPLPEFRNKFLEGEAVQIDHLLEEGHSEIGPFKLEAISLPGHSYNQMGVRIDDILYAADSYFGIDALKKHKIPYIVDCQETIQSLVKLQSLNISGAVPGHGHFEEDFKRTVAENLKVHEDVIVNIKKILKMSKDGISFEQLMKELCKIYEVSLPNVPSWMLYRTAVTAYVTKLVKAGEAQLSVKDYTLNIYMV</sequence>
<dbReference type="InterPro" id="IPR050855">
    <property type="entry name" value="NDM-1-like"/>
</dbReference>
<keyword evidence="14" id="KW-1185">Reference proteome</keyword>
<keyword evidence="6" id="KW-0479">Metal-binding</keyword>
<comment type="cofactor">
    <cofactor evidence="2">
        <name>Zn(2+)</name>
        <dbReference type="ChEBI" id="CHEBI:29105"/>
    </cofactor>
</comment>
<dbReference type="InterPro" id="IPR036866">
    <property type="entry name" value="RibonucZ/Hydroxyglut_hydro"/>
</dbReference>
<evidence type="ECO:0000259" key="12">
    <source>
        <dbReference type="SMART" id="SM00849"/>
    </source>
</evidence>
<keyword evidence="7" id="KW-0732">Signal</keyword>
<dbReference type="CDD" id="cd07743">
    <property type="entry name" value="metallo-hydrolase-like_MBL-fold"/>
    <property type="match status" value="1"/>
</dbReference>
<evidence type="ECO:0000256" key="1">
    <source>
        <dbReference type="ARBA" id="ARBA00001526"/>
    </source>
</evidence>
<comment type="catalytic activity">
    <reaction evidence="1">
        <text>a beta-lactam + H2O = a substituted beta-amino acid</text>
        <dbReference type="Rhea" id="RHEA:20401"/>
        <dbReference type="ChEBI" id="CHEBI:15377"/>
        <dbReference type="ChEBI" id="CHEBI:35627"/>
        <dbReference type="ChEBI" id="CHEBI:140347"/>
        <dbReference type="EC" id="3.5.2.6"/>
    </reaction>
</comment>
<dbReference type="RefSeq" id="WP_389359618.1">
    <property type="nucleotide sequence ID" value="NZ_JBIACK010000002.1"/>
</dbReference>
<comment type="subcellular location">
    <subcellularLocation>
        <location evidence="3">Periplasm</location>
    </subcellularLocation>
</comment>
<evidence type="ECO:0000256" key="6">
    <source>
        <dbReference type="ARBA" id="ARBA00022723"/>
    </source>
</evidence>
<reference evidence="13 14" key="1">
    <citation type="submission" date="2024-08" db="EMBL/GenBank/DDBJ databases">
        <title>Two novel Cytobacillus novel species.</title>
        <authorList>
            <person name="Liu G."/>
        </authorList>
    </citation>
    <scope>NUCLEOTIDE SEQUENCE [LARGE SCALE GENOMIC DNA]</scope>
    <source>
        <strain evidence="13 14">FJAT-54145</strain>
    </source>
</reference>
<keyword evidence="8" id="KW-0574">Periplasm</keyword>
<protein>
    <recommendedName>
        <fullName evidence="5">beta-lactamase</fullName>
        <ecNumber evidence="5">3.5.2.6</ecNumber>
    </recommendedName>
</protein>
<dbReference type="InterPro" id="IPR001018">
    <property type="entry name" value="Beta-lactamase_class-B_CS"/>
</dbReference>
<evidence type="ECO:0000313" key="14">
    <source>
        <dbReference type="Proteomes" id="UP001601059"/>
    </source>
</evidence>
<keyword evidence="9" id="KW-0378">Hydrolase</keyword>
<keyword evidence="10" id="KW-0862">Zinc</keyword>
<evidence type="ECO:0000256" key="8">
    <source>
        <dbReference type="ARBA" id="ARBA00022764"/>
    </source>
</evidence>
<proteinExistence type="inferred from homology"/>
<dbReference type="EMBL" id="JBIACK010000002">
    <property type="protein sequence ID" value="MFE8700446.1"/>
    <property type="molecule type" value="Genomic_DNA"/>
</dbReference>
<evidence type="ECO:0000256" key="9">
    <source>
        <dbReference type="ARBA" id="ARBA00022801"/>
    </source>
</evidence>
<dbReference type="PANTHER" id="PTHR42951">
    <property type="entry name" value="METALLO-BETA-LACTAMASE DOMAIN-CONTAINING"/>
    <property type="match status" value="1"/>
</dbReference>
<organism evidence="13 14">
    <name type="scientific">Cytobacillus spartinae</name>
    <dbReference type="NCBI Taxonomy" id="3299023"/>
    <lineage>
        <taxon>Bacteria</taxon>
        <taxon>Bacillati</taxon>
        <taxon>Bacillota</taxon>
        <taxon>Bacilli</taxon>
        <taxon>Bacillales</taxon>
        <taxon>Bacillaceae</taxon>
        <taxon>Cytobacillus</taxon>
    </lineage>
</organism>
<dbReference type="PROSITE" id="PS00743">
    <property type="entry name" value="BETA_LACTAMASE_B_1"/>
    <property type="match status" value="1"/>
</dbReference>
<dbReference type="SMART" id="SM00849">
    <property type="entry name" value="Lactamase_B"/>
    <property type="match status" value="1"/>
</dbReference>
<dbReference type="EC" id="3.5.2.6" evidence="5"/>